<keyword evidence="7" id="KW-1185">Reference proteome</keyword>
<dbReference type="InterPro" id="IPR036291">
    <property type="entry name" value="NAD(P)-bd_dom_sf"/>
</dbReference>
<evidence type="ECO:0000256" key="1">
    <source>
        <dbReference type="ARBA" id="ARBA00022857"/>
    </source>
</evidence>
<organism evidence="6 7">
    <name type="scientific">Esox lucius</name>
    <name type="common">Northern pike</name>
    <dbReference type="NCBI Taxonomy" id="8010"/>
    <lineage>
        <taxon>Eukaryota</taxon>
        <taxon>Metazoa</taxon>
        <taxon>Chordata</taxon>
        <taxon>Craniata</taxon>
        <taxon>Vertebrata</taxon>
        <taxon>Euteleostomi</taxon>
        <taxon>Actinopterygii</taxon>
        <taxon>Neopterygii</taxon>
        <taxon>Teleostei</taxon>
        <taxon>Protacanthopterygii</taxon>
        <taxon>Esociformes</taxon>
        <taxon>Esocidae</taxon>
        <taxon>Esox</taxon>
    </lineage>
</organism>
<dbReference type="PANTHER" id="PTHR14097">
    <property type="entry name" value="OXIDOREDUCTASE HTATIP2"/>
    <property type="match status" value="1"/>
</dbReference>
<dbReference type="Ensembl" id="ENSELUT00000089535.1">
    <property type="protein sequence ID" value="ENSELUP00000088673.1"/>
    <property type="gene ID" value="ENSELUG00000005617.3"/>
</dbReference>
<evidence type="ECO:0000313" key="7">
    <source>
        <dbReference type="Proteomes" id="UP000265140"/>
    </source>
</evidence>
<dbReference type="SUPFAM" id="SSF51735">
    <property type="entry name" value="NAD(P)-binding Rossmann-fold domains"/>
    <property type="match status" value="1"/>
</dbReference>
<dbReference type="GO" id="GO:0051170">
    <property type="term" value="P:import into nucleus"/>
    <property type="evidence" value="ECO:0007669"/>
    <property type="project" value="TreeGrafter"/>
</dbReference>
<dbReference type="Proteomes" id="UP000265140">
    <property type="component" value="Chromosome 2"/>
</dbReference>
<reference evidence="6 7" key="1">
    <citation type="submission" date="2020-02" db="EMBL/GenBank/DDBJ databases">
        <title>Esox lucius (northern pike) genome, fEsoLuc1, primary haplotype.</title>
        <authorList>
            <person name="Myers G."/>
            <person name="Karagic N."/>
            <person name="Meyer A."/>
            <person name="Pippel M."/>
            <person name="Reichard M."/>
            <person name="Winkler S."/>
            <person name="Tracey A."/>
            <person name="Sims Y."/>
            <person name="Howe K."/>
            <person name="Rhie A."/>
            <person name="Formenti G."/>
            <person name="Durbin R."/>
            <person name="Fedrigo O."/>
            <person name="Jarvis E.D."/>
        </authorList>
    </citation>
    <scope>NUCLEOTIDE SEQUENCE [LARGE SCALE GENOMIC DNA]</scope>
</reference>
<dbReference type="FunFam" id="3.40.50.720:FF:000271">
    <property type="entry name" value="oxidoreductase HTATIP2 isoform X1"/>
    <property type="match status" value="1"/>
</dbReference>
<keyword evidence="3" id="KW-1015">Disulfide bond</keyword>
<reference evidence="6" key="2">
    <citation type="submission" date="2025-08" db="UniProtKB">
        <authorList>
            <consortium name="Ensembl"/>
        </authorList>
    </citation>
    <scope>IDENTIFICATION</scope>
</reference>
<evidence type="ECO:0000256" key="4">
    <source>
        <dbReference type="ARBA" id="ARBA00093483"/>
    </source>
</evidence>
<proteinExistence type="predicted"/>
<evidence type="ECO:0000256" key="5">
    <source>
        <dbReference type="ARBA" id="ARBA00093604"/>
    </source>
</evidence>
<protein>
    <recommendedName>
        <fullName evidence="5">Protein HTATIP2</fullName>
    </recommendedName>
</protein>
<sequence length="341" mass="38056">MPPSWSLFLTVWSETCTLVPRWRSFCRALAVLLLFLLAQRSRCRSCCWPFYSLVQLSLCNGPSPRYFLHALETVLGDTANLAVARMDVPSWRSRTTCATRMGCRYSLMLPVVTRTLAKCKTREESVRKDKEREIVCGHHLQNHSLFGGCLAVASPVHLLSLSFAPKQVQEVVDFEKLDEYAAAFQGHDVGYCCLGTTKAKAGADGFVRVDHDYVLKSAELAKAGGCSHFNLESSKGADKSSGFLYLKVKGQVEADIEPLDFERYSIYRPAVLMVDRQESRPTEWFARKILGPISSLFPTAMSIPIQFVIKAMVANTLIPTGDKVEILENKAIYDLGKALEN</sequence>
<dbReference type="GeneTree" id="ENSGT00390000008184"/>
<dbReference type="GO" id="GO:0005737">
    <property type="term" value="C:cytoplasm"/>
    <property type="evidence" value="ECO:0007669"/>
    <property type="project" value="TreeGrafter"/>
</dbReference>
<evidence type="ECO:0000313" key="6">
    <source>
        <dbReference type="Ensembl" id="ENSELUP00000088673.1"/>
    </source>
</evidence>
<evidence type="ECO:0000256" key="2">
    <source>
        <dbReference type="ARBA" id="ARBA00022990"/>
    </source>
</evidence>
<name>A0AAY5KHT2_ESOLU</name>
<dbReference type="Gene3D" id="3.40.50.720">
    <property type="entry name" value="NAD(P)-binding Rossmann-like Domain"/>
    <property type="match status" value="1"/>
</dbReference>
<dbReference type="CDD" id="cd05250">
    <property type="entry name" value="CC3_like_SDR_a"/>
    <property type="match status" value="1"/>
</dbReference>
<dbReference type="AlphaFoldDB" id="A0AAY5KHT2"/>
<reference evidence="6" key="3">
    <citation type="submission" date="2025-09" db="UniProtKB">
        <authorList>
            <consortium name="Ensembl"/>
        </authorList>
    </citation>
    <scope>IDENTIFICATION</scope>
</reference>
<dbReference type="PANTHER" id="PTHR14097:SF7">
    <property type="entry name" value="OXIDOREDUCTASE HTATIP2"/>
    <property type="match status" value="1"/>
</dbReference>
<evidence type="ECO:0000256" key="3">
    <source>
        <dbReference type="ARBA" id="ARBA00023157"/>
    </source>
</evidence>
<keyword evidence="2" id="KW-0007">Acetylation</keyword>
<accession>A0AAY5KHT2</accession>
<keyword evidence="1" id="KW-0521">NADP</keyword>
<comment type="subunit">
    <text evidence="4">Monomer. Forms homodimers during oxidative stress. Interacts (via N-terminus) with elongation factor EEF1A1 (via middle-region); the interaction is direct and competes with EEF1A1 binding to guanyl-nucleotide exchange factor EEF1B2, thereby inhibiting GDP for GTP exchange and reactivation of EEF1A1. Interacts with nuclear transport receptors XPO4, IPO5/RANBP5, IPO7, IPO9 and KPNB1 as well as GCN1L1/GCN1 and LRPPRC probably through their HEAT repeats. Binds NCOA5/CIA.</text>
</comment>